<keyword evidence="3" id="KW-1185">Reference proteome</keyword>
<evidence type="ECO:0000259" key="2">
    <source>
        <dbReference type="Pfam" id="PF05205"/>
    </source>
</evidence>
<organism evidence="3 4">
    <name type="scientific">Meloidogyne hapla</name>
    <name type="common">Root-knot nematode worm</name>
    <dbReference type="NCBI Taxonomy" id="6305"/>
    <lineage>
        <taxon>Eukaryota</taxon>
        <taxon>Metazoa</taxon>
        <taxon>Ecdysozoa</taxon>
        <taxon>Nematoda</taxon>
        <taxon>Chromadorea</taxon>
        <taxon>Rhabditida</taxon>
        <taxon>Tylenchina</taxon>
        <taxon>Tylenchomorpha</taxon>
        <taxon>Tylenchoidea</taxon>
        <taxon>Meloidogynidae</taxon>
        <taxon>Meloidogyninae</taxon>
        <taxon>Meloidogyne</taxon>
    </lineage>
</organism>
<proteinExistence type="predicted"/>
<reference evidence="4" key="1">
    <citation type="submission" date="2016-11" db="UniProtKB">
        <authorList>
            <consortium name="WormBaseParasite"/>
        </authorList>
    </citation>
    <scope>IDENTIFICATION</scope>
</reference>
<evidence type="ECO:0000256" key="1">
    <source>
        <dbReference type="SAM" id="MobiDB-lite"/>
    </source>
</evidence>
<feature type="domain" description="BOD1/SHG1" evidence="2">
    <location>
        <begin position="18"/>
        <end position="115"/>
    </location>
</feature>
<dbReference type="InterPro" id="IPR055264">
    <property type="entry name" value="BOD1/SHG1_dom"/>
</dbReference>
<dbReference type="AlphaFoldDB" id="A0A1I8BI98"/>
<evidence type="ECO:0000313" key="3">
    <source>
        <dbReference type="Proteomes" id="UP000095281"/>
    </source>
</evidence>
<dbReference type="Proteomes" id="UP000095281">
    <property type="component" value="Unplaced"/>
</dbReference>
<feature type="region of interest" description="Disordered" evidence="1">
    <location>
        <begin position="146"/>
        <end position="226"/>
    </location>
</feature>
<feature type="compositionally biased region" description="Low complexity" evidence="1">
    <location>
        <begin position="146"/>
        <end position="165"/>
    </location>
</feature>
<accession>A0A1I8BI98</accession>
<feature type="compositionally biased region" description="Polar residues" evidence="1">
    <location>
        <begin position="217"/>
        <end position="226"/>
    </location>
</feature>
<feature type="compositionally biased region" description="Basic and acidic residues" evidence="1">
    <location>
        <begin position="172"/>
        <end position="186"/>
    </location>
</feature>
<sequence length="226" mass="25222">MSSNDDVSENPSRISVKIIEQVKKSGEFDKYRKELVDSIVNSDDMQRIFDNCKEIIEGCLASSSDTDIQKHRIVFMRDFVKDEIKRRRIVDNSMRHAFSEHMRRIEPSLTSRMDELVRTELGMPPPTKEIKQELPDANLELIDMEVSSGGPSSISISPNVPSPRSESCSSAERSKANDKIESKIEPEDNDDDALEKFAGSSCTSSLSCNASDDGHNSGKTTETADD</sequence>
<dbReference type="Pfam" id="PF05205">
    <property type="entry name" value="COMPASS-Shg1"/>
    <property type="match status" value="1"/>
</dbReference>
<evidence type="ECO:0000313" key="4">
    <source>
        <dbReference type="WBParaSite" id="MhA1_Contig253.frz3.gene27"/>
    </source>
</evidence>
<protein>
    <submittedName>
        <fullName evidence="4">TFIIS central domain-containing protein</fullName>
    </submittedName>
</protein>
<dbReference type="WBParaSite" id="MhA1_Contig253.frz3.gene27">
    <property type="protein sequence ID" value="MhA1_Contig253.frz3.gene27"/>
    <property type="gene ID" value="MhA1_Contig253.frz3.gene27"/>
</dbReference>
<feature type="compositionally biased region" description="Low complexity" evidence="1">
    <location>
        <begin position="200"/>
        <end position="211"/>
    </location>
</feature>
<name>A0A1I8BI98_MELHA</name>